<protein>
    <recommendedName>
        <fullName evidence="1">G domain-containing protein</fullName>
    </recommendedName>
</protein>
<dbReference type="GO" id="GO:0005525">
    <property type="term" value="F:GTP binding"/>
    <property type="evidence" value="ECO:0007669"/>
    <property type="project" value="InterPro"/>
</dbReference>
<proteinExistence type="predicted"/>
<dbReference type="Proteomes" id="UP000015241">
    <property type="component" value="Unassembled WGS sequence"/>
</dbReference>
<dbReference type="HOGENOM" id="CLU_018003_0_1_1"/>
<keyword evidence="3" id="KW-1185">Reference proteome</keyword>
<dbReference type="eggNOG" id="ENOG502S03K">
    <property type="taxonomic scope" value="Eukaryota"/>
</dbReference>
<dbReference type="OrthoDB" id="8954335at2759"/>
<dbReference type="Gene3D" id="3.40.50.300">
    <property type="entry name" value="P-loop containing nucleotide triphosphate hydrolases"/>
    <property type="match status" value="1"/>
</dbReference>
<dbReference type="STRING" id="743788.S8FH02"/>
<dbReference type="Pfam" id="PF01926">
    <property type="entry name" value="MMR_HSR1"/>
    <property type="match status" value="1"/>
</dbReference>
<evidence type="ECO:0000259" key="1">
    <source>
        <dbReference type="Pfam" id="PF01926"/>
    </source>
</evidence>
<gene>
    <name evidence="2" type="ORF">FOMPIDRAFT_1031903</name>
</gene>
<name>S8FH02_FOMSC</name>
<organism evidence="2 3">
    <name type="scientific">Fomitopsis schrenkii</name>
    <name type="common">Brown rot fungus</name>
    <dbReference type="NCBI Taxonomy" id="2126942"/>
    <lineage>
        <taxon>Eukaryota</taxon>
        <taxon>Fungi</taxon>
        <taxon>Dikarya</taxon>
        <taxon>Basidiomycota</taxon>
        <taxon>Agaricomycotina</taxon>
        <taxon>Agaricomycetes</taxon>
        <taxon>Polyporales</taxon>
        <taxon>Fomitopsis</taxon>
    </lineage>
</organism>
<reference evidence="2 3" key="1">
    <citation type="journal article" date="2012" name="Science">
        <title>The Paleozoic origin of enzymatic lignin decomposition reconstructed from 31 fungal genomes.</title>
        <authorList>
            <person name="Floudas D."/>
            <person name="Binder M."/>
            <person name="Riley R."/>
            <person name="Barry K."/>
            <person name="Blanchette R.A."/>
            <person name="Henrissat B."/>
            <person name="Martinez A.T."/>
            <person name="Otillar R."/>
            <person name="Spatafora J.W."/>
            <person name="Yadav J.S."/>
            <person name="Aerts A."/>
            <person name="Benoit I."/>
            <person name="Boyd A."/>
            <person name="Carlson A."/>
            <person name="Copeland A."/>
            <person name="Coutinho P.M."/>
            <person name="de Vries R.P."/>
            <person name="Ferreira P."/>
            <person name="Findley K."/>
            <person name="Foster B."/>
            <person name="Gaskell J."/>
            <person name="Glotzer D."/>
            <person name="Gorecki P."/>
            <person name="Heitman J."/>
            <person name="Hesse C."/>
            <person name="Hori C."/>
            <person name="Igarashi K."/>
            <person name="Jurgens J.A."/>
            <person name="Kallen N."/>
            <person name="Kersten P."/>
            <person name="Kohler A."/>
            <person name="Kuees U."/>
            <person name="Kumar T.K.A."/>
            <person name="Kuo A."/>
            <person name="LaButti K."/>
            <person name="Larrondo L.F."/>
            <person name="Lindquist E."/>
            <person name="Ling A."/>
            <person name="Lombard V."/>
            <person name="Lucas S."/>
            <person name="Lundell T."/>
            <person name="Martin R."/>
            <person name="McLaughlin D.J."/>
            <person name="Morgenstern I."/>
            <person name="Morin E."/>
            <person name="Murat C."/>
            <person name="Nagy L.G."/>
            <person name="Nolan M."/>
            <person name="Ohm R.A."/>
            <person name="Patyshakuliyeva A."/>
            <person name="Rokas A."/>
            <person name="Ruiz-Duenas F.J."/>
            <person name="Sabat G."/>
            <person name="Salamov A."/>
            <person name="Samejima M."/>
            <person name="Schmutz J."/>
            <person name="Slot J.C."/>
            <person name="St John F."/>
            <person name="Stenlid J."/>
            <person name="Sun H."/>
            <person name="Sun S."/>
            <person name="Syed K."/>
            <person name="Tsang A."/>
            <person name="Wiebenga A."/>
            <person name="Young D."/>
            <person name="Pisabarro A."/>
            <person name="Eastwood D.C."/>
            <person name="Martin F."/>
            <person name="Cullen D."/>
            <person name="Grigoriev I.V."/>
            <person name="Hibbett D.S."/>
        </authorList>
    </citation>
    <scope>NUCLEOTIDE SEQUENCE</scope>
    <source>
        <strain evidence="3">FP-58527</strain>
    </source>
</reference>
<evidence type="ECO:0000313" key="3">
    <source>
        <dbReference type="Proteomes" id="UP000015241"/>
    </source>
</evidence>
<accession>S8FH02</accession>
<feature type="domain" description="G" evidence="1">
    <location>
        <begin position="12"/>
        <end position="106"/>
    </location>
</feature>
<evidence type="ECO:0000313" key="2">
    <source>
        <dbReference type="EMBL" id="EPS97674.1"/>
    </source>
</evidence>
<dbReference type="EMBL" id="KE504174">
    <property type="protein sequence ID" value="EPS97674.1"/>
    <property type="molecule type" value="Genomic_DNA"/>
</dbReference>
<dbReference type="AlphaFoldDB" id="S8FH02"/>
<dbReference type="SUPFAM" id="SSF52540">
    <property type="entry name" value="P-loop containing nucleoside triphosphate hydrolases"/>
    <property type="match status" value="1"/>
</dbReference>
<dbReference type="InterPro" id="IPR027417">
    <property type="entry name" value="P-loop_NTPase"/>
</dbReference>
<dbReference type="InParanoid" id="S8FH02"/>
<sequence>MLKSWVWTACRVMGRTGDGKTSFINCAAGSNLTVGHGLESATIEIQTAQMRFGEDDIILIDTPGFDDTTRSQAEILKLIAEFLARMFDENKLLDGVLYLHDITVNRMNGAPIKSYKLFRQLCGNKAMTHVIIVTTMWDAVSLENGERRMQELRDDYFDDALRHGVGVMRHYNTKQSADTIIAEVLNRSANLAPDALKIQREMVIDQKVIAATSAGQELLDQLDQATVKATNSVSRL</sequence>
<dbReference type="InterPro" id="IPR006073">
    <property type="entry name" value="GTP-bd"/>
</dbReference>